<reference evidence="1" key="1">
    <citation type="submission" date="2023-09" db="UniProtKB">
        <authorList>
            <consortium name="Ensembl"/>
        </authorList>
    </citation>
    <scope>IDENTIFICATION</scope>
</reference>
<dbReference type="AlphaFoldDB" id="A0A3B4GMH0"/>
<evidence type="ECO:0000313" key="1">
    <source>
        <dbReference type="Ensembl" id="ENSPNYP00000022561.1"/>
    </source>
</evidence>
<accession>A0A3B4GMH0</accession>
<name>A0A3B4GMH0_9CICH</name>
<sequence length="105" mass="11936">MAALVVVKKPFLRKRNKEKRLRFVKVHKNWTERDRNNSDSPSGFRKALHHIIINSMLLESTLDEAKASTVSDLPINLMCSEALPATGWHGFTATNQQLLLKRPGD</sequence>
<dbReference type="GeneTree" id="ENSGT00940000179035"/>
<organism evidence="1">
    <name type="scientific">Pundamilia nyererei</name>
    <dbReference type="NCBI Taxonomy" id="303518"/>
    <lineage>
        <taxon>Eukaryota</taxon>
        <taxon>Metazoa</taxon>
        <taxon>Chordata</taxon>
        <taxon>Craniata</taxon>
        <taxon>Vertebrata</taxon>
        <taxon>Euteleostomi</taxon>
        <taxon>Actinopterygii</taxon>
        <taxon>Neopterygii</taxon>
        <taxon>Teleostei</taxon>
        <taxon>Neoteleostei</taxon>
        <taxon>Acanthomorphata</taxon>
        <taxon>Ovalentaria</taxon>
        <taxon>Cichlomorphae</taxon>
        <taxon>Cichliformes</taxon>
        <taxon>Cichlidae</taxon>
        <taxon>African cichlids</taxon>
        <taxon>Pseudocrenilabrinae</taxon>
        <taxon>Haplochromini</taxon>
        <taxon>Pundamilia</taxon>
    </lineage>
</organism>
<proteinExistence type="predicted"/>
<dbReference type="Ensembl" id="ENSPNYT00000023113.1">
    <property type="protein sequence ID" value="ENSPNYP00000022561.1"/>
    <property type="gene ID" value="ENSPNYG00000017005.1"/>
</dbReference>
<protein>
    <submittedName>
        <fullName evidence="1">Uncharacterized protein</fullName>
    </submittedName>
</protein>